<feature type="region of interest" description="Disordered" evidence="1">
    <location>
        <begin position="1"/>
        <end position="21"/>
    </location>
</feature>
<dbReference type="Proteomes" id="UP000178710">
    <property type="component" value="Unassembled WGS sequence"/>
</dbReference>
<sequence>MADRSIAETGGKILSSGSDPVSAINNPGVNLEISQEQTHHDELELIFNMFGNDKARGKFKELLDVYREVYLKHRAADVDGARRAEFGRSGTHNDIMYTFQQLALSAKPGSREEEVLRKMADRNTTHEYIRDWSAFEDRGRHKSELQRFREKGIHMILPQ</sequence>
<evidence type="ECO:0000313" key="3">
    <source>
        <dbReference type="Proteomes" id="UP000178710"/>
    </source>
</evidence>
<evidence type="ECO:0000313" key="2">
    <source>
        <dbReference type="EMBL" id="OHA02385.1"/>
    </source>
</evidence>
<evidence type="ECO:0000256" key="1">
    <source>
        <dbReference type="SAM" id="MobiDB-lite"/>
    </source>
</evidence>
<dbReference type="EMBL" id="MHQK01000002">
    <property type="protein sequence ID" value="OHA02385.1"/>
    <property type="molecule type" value="Genomic_DNA"/>
</dbReference>
<accession>A0A1G2KSH0</accession>
<dbReference type="AlphaFoldDB" id="A0A1G2KSH0"/>
<gene>
    <name evidence="2" type="ORF">A3C12_01800</name>
</gene>
<proteinExistence type="predicted"/>
<protein>
    <submittedName>
        <fullName evidence="2">Uncharacterized protein</fullName>
    </submittedName>
</protein>
<organism evidence="2 3">
    <name type="scientific">Candidatus Sungbacteria bacterium RIFCSPHIGHO2_02_FULL_49_20</name>
    <dbReference type="NCBI Taxonomy" id="1802272"/>
    <lineage>
        <taxon>Bacteria</taxon>
        <taxon>Candidatus Sungiibacteriota</taxon>
    </lineage>
</organism>
<reference evidence="2 3" key="1">
    <citation type="journal article" date="2016" name="Nat. Commun.">
        <title>Thousands of microbial genomes shed light on interconnected biogeochemical processes in an aquifer system.</title>
        <authorList>
            <person name="Anantharaman K."/>
            <person name="Brown C.T."/>
            <person name="Hug L.A."/>
            <person name="Sharon I."/>
            <person name="Castelle C.J."/>
            <person name="Probst A.J."/>
            <person name="Thomas B.C."/>
            <person name="Singh A."/>
            <person name="Wilkins M.J."/>
            <person name="Karaoz U."/>
            <person name="Brodie E.L."/>
            <person name="Williams K.H."/>
            <person name="Hubbard S.S."/>
            <person name="Banfield J.F."/>
        </authorList>
    </citation>
    <scope>NUCLEOTIDE SEQUENCE [LARGE SCALE GENOMIC DNA]</scope>
</reference>
<name>A0A1G2KSH0_9BACT</name>
<comment type="caution">
    <text evidence="2">The sequence shown here is derived from an EMBL/GenBank/DDBJ whole genome shotgun (WGS) entry which is preliminary data.</text>
</comment>